<feature type="region of interest" description="Disordered" evidence="1">
    <location>
        <begin position="138"/>
        <end position="163"/>
    </location>
</feature>
<reference evidence="2 3" key="1">
    <citation type="submission" date="2018-04" db="EMBL/GenBank/DDBJ databases">
        <authorList>
            <person name="Vogel A."/>
        </authorList>
    </citation>
    <scope>NUCLEOTIDE SEQUENCE [LARGE SCALE GENOMIC DNA]</scope>
</reference>
<name>A0A484L5Q2_9ASTE</name>
<protein>
    <submittedName>
        <fullName evidence="2">Uncharacterized protein</fullName>
    </submittedName>
</protein>
<accession>A0A484L5Q2</accession>
<evidence type="ECO:0000256" key="1">
    <source>
        <dbReference type="SAM" id="MobiDB-lite"/>
    </source>
</evidence>
<proteinExistence type="predicted"/>
<dbReference type="AlphaFoldDB" id="A0A484L5Q2"/>
<gene>
    <name evidence="2" type="ORF">CCAM_LOCUS13435</name>
</gene>
<evidence type="ECO:0000313" key="2">
    <source>
        <dbReference type="EMBL" id="VFQ71659.1"/>
    </source>
</evidence>
<keyword evidence="3" id="KW-1185">Reference proteome</keyword>
<evidence type="ECO:0000313" key="3">
    <source>
        <dbReference type="Proteomes" id="UP000595140"/>
    </source>
</evidence>
<dbReference type="EMBL" id="OOIL02001046">
    <property type="protein sequence ID" value="VFQ71659.1"/>
    <property type="molecule type" value="Genomic_DNA"/>
</dbReference>
<organism evidence="2 3">
    <name type="scientific">Cuscuta campestris</name>
    <dbReference type="NCBI Taxonomy" id="132261"/>
    <lineage>
        <taxon>Eukaryota</taxon>
        <taxon>Viridiplantae</taxon>
        <taxon>Streptophyta</taxon>
        <taxon>Embryophyta</taxon>
        <taxon>Tracheophyta</taxon>
        <taxon>Spermatophyta</taxon>
        <taxon>Magnoliopsida</taxon>
        <taxon>eudicotyledons</taxon>
        <taxon>Gunneridae</taxon>
        <taxon>Pentapetalae</taxon>
        <taxon>asterids</taxon>
        <taxon>lamiids</taxon>
        <taxon>Solanales</taxon>
        <taxon>Convolvulaceae</taxon>
        <taxon>Cuscuteae</taxon>
        <taxon>Cuscuta</taxon>
        <taxon>Cuscuta subgen. Grammica</taxon>
        <taxon>Cuscuta sect. Cleistogrammica</taxon>
    </lineage>
</organism>
<sequence length="163" mass="17760">MEPGSALPDTTKPASASCIKALGEPRNLAFNIGNLVNVVTARFVTLRDEASKNGLNVTDQQIWYSLVQGHNAKNWVSGVGDYELQMRKLKSSSTRRRCSSSASSKTGIEALKEQNQRLQEHVDALTSKFTTIQENLKRLYGGNHPPQDDDSGTGGEGQPRAIC</sequence>
<dbReference type="Proteomes" id="UP000595140">
    <property type="component" value="Unassembled WGS sequence"/>
</dbReference>